<name>A0A0G3ESF5_9BURK</name>
<dbReference type="AlphaFoldDB" id="A0A0G3ESF5"/>
<dbReference type="EMBL" id="CP011568">
    <property type="protein sequence ID" value="AKJ68292.1"/>
    <property type="molecule type" value="Genomic_DNA"/>
</dbReference>
<accession>A0A0G3ESF5</accession>
<dbReference type="Proteomes" id="UP000036700">
    <property type="component" value="Chromosome"/>
</dbReference>
<dbReference type="PATRIC" id="fig|445709.3.peg.1875"/>
<dbReference type="KEGG" id="ptx:ABW99_08760"/>
<sequence>MKYIKKHRQRALHFTLCKDGIMGKLFSFIRASRAPAASTVSVRALRSPRPVRVYRGPSHIIMVGNINDICHKLDQSLAERYCHIEA</sequence>
<reference evidence="2" key="1">
    <citation type="submission" date="2015-06" db="EMBL/GenBank/DDBJ databases">
        <authorList>
            <person name="Lim Y.L."/>
            <person name="Ee R."/>
            <person name="Yong D."/>
            <person name="How K.Y."/>
            <person name="Yin W.F."/>
            <person name="Chan K.G."/>
        </authorList>
    </citation>
    <scope>NUCLEOTIDE SEQUENCE [LARGE SCALE GENOMIC DNA]</scope>
    <source>
        <strain evidence="2">DSM 25325</strain>
    </source>
</reference>
<keyword evidence="2" id="KW-1185">Reference proteome</keyword>
<protein>
    <submittedName>
        <fullName evidence="1">Uncharacterized protein</fullName>
    </submittedName>
</protein>
<proteinExistence type="predicted"/>
<evidence type="ECO:0000313" key="1">
    <source>
        <dbReference type="EMBL" id="AKJ68292.1"/>
    </source>
</evidence>
<dbReference type="RefSeq" id="WP_047214112.1">
    <property type="nucleotide sequence ID" value="NZ_CP011568.3"/>
</dbReference>
<gene>
    <name evidence="1" type="ORF">ABW99_08760</name>
</gene>
<organism evidence="1 2">
    <name type="scientific">Pandoraea thiooxydans</name>
    <dbReference type="NCBI Taxonomy" id="445709"/>
    <lineage>
        <taxon>Bacteria</taxon>
        <taxon>Pseudomonadati</taxon>
        <taxon>Pseudomonadota</taxon>
        <taxon>Betaproteobacteria</taxon>
        <taxon>Burkholderiales</taxon>
        <taxon>Burkholderiaceae</taxon>
        <taxon>Pandoraea</taxon>
    </lineage>
</organism>
<dbReference type="OrthoDB" id="9131183at2"/>
<evidence type="ECO:0000313" key="2">
    <source>
        <dbReference type="Proteomes" id="UP000036700"/>
    </source>
</evidence>